<organism evidence="3 4">
    <name type="scientific">Magnaporthiopsis poae (strain ATCC 64411 / 73-15)</name>
    <name type="common">Kentucky bluegrass fungus</name>
    <name type="synonym">Magnaporthe poae</name>
    <dbReference type="NCBI Taxonomy" id="644358"/>
    <lineage>
        <taxon>Eukaryota</taxon>
        <taxon>Fungi</taxon>
        <taxon>Dikarya</taxon>
        <taxon>Ascomycota</taxon>
        <taxon>Pezizomycotina</taxon>
        <taxon>Sordariomycetes</taxon>
        <taxon>Sordariomycetidae</taxon>
        <taxon>Magnaporthales</taxon>
        <taxon>Magnaporthaceae</taxon>
        <taxon>Magnaporthiopsis</taxon>
    </lineage>
</organism>
<accession>A0A0C4E849</accession>
<dbReference type="Proteomes" id="UP000011715">
    <property type="component" value="Unassembled WGS sequence"/>
</dbReference>
<dbReference type="EnsemblFungi" id="MAPG_08737T0">
    <property type="protein sequence ID" value="MAPG_08737T0"/>
    <property type="gene ID" value="MAPG_08737"/>
</dbReference>
<reference evidence="4" key="1">
    <citation type="submission" date="2010-05" db="EMBL/GenBank/DDBJ databases">
        <title>The genome sequence of Magnaporthe poae strain ATCC 64411.</title>
        <authorList>
            <person name="Ma L.-J."/>
            <person name="Dead R."/>
            <person name="Young S."/>
            <person name="Zeng Q."/>
            <person name="Koehrsen M."/>
            <person name="Alvarado L."/>
            <person name="Berlin A."/>
            <person name="Chapman S.B."/>
            <person name="Chen Z."/>
            <person name="Freedman E."/>
            <person name="Gellesch M."/>
            <person name="Goldberg J."/>
            <person name="Griggs A."/>
            <person name="Gujja S."/>
            <person name="Heilman E.R."/>
            <person name="Heiman D."/>
            <person name="Hepburn T."/>
            <person name="Howarth C."/>
            <person name="Jen D."/>
            <person name="Larson L."/>
            <person name="Mehta T."/>
            <person name="Neiman D."/>
            <person name="Pearson M."/>
            <person name="Roberts A."/>
            <person name="Saif S."/>
            <person name="Shea T."/>
            <person name="Shenoy N."/>
            <person name="Sisk P."/>
            <person name="Stolte C."/>
            <person name="Sykes S."/>
            <person name="Walk T."/>
            <person name="White J."/>
            <person name="Yandava C."/>
            <person name="Haas B."/>
            <person name="Nusbaum C."/>
            <person name="Birren B."/>
        </authorList>
    </citation>
    <scope>NUCLEOTIDE SEQUENCE [LARGE SCALE GENOMIC DNA]</scope>
    <source>
        <strain evidence="4">ATCC 64411 / 73-15</strain>
    </source>
</reference>
<dbReference type="EMBL" id="GL876973">
    <property type="protein sequence ID" value="KLU89768.1"/>
    <property type="molecule type" value="Genomic_DNA"/>
</dbReference>
<dbReference type="eggNOG" id="ENOG502RN61">
    <property type="taxonomic scope" value="Eukaryota"/>
</dbReference>
<evidence type="ECO:0000313" key="2">
    <source>
        <dbReference type="EMBL" id="KLU89768.1"/>
    </source>
</evidence>
<feature type="compositionally biased region" description="Basic and acidic residues" evidence="1">
    <location>
        <begin position="138"/>
        <end position="147"/>
    </location>
</feature>
<reference evidence="2" key="3">
    <citation type="submission" date="2011-03" db="EMBL/GenBank/DDBJ databases">
        <title>Annotation of Magnaporthe poae ATCC 64411.</title>
        <authorList>
            <person name="Ma L.-J."/>
            <person name="Dead R."/>
            <person name="Young S.K."/>
            <person name="Zeng Q."/>
            <person name="Gargeya S."/>
            <person name="Fitzgerald M."/>
            <person name="Haas B."/>
            <person name="Abouelleil A."/>
            <person name="Alvarado L."/>
            <person name="Arachchi H.M."/>
            <person name="Berlin A."/>
            <person name="Brown A."/>
            <person name="Chapman S.B."/>
            <person name="Chen Z."/>
            <person name="Dunbar C."/>
            <person name="Freedman E."/>
            <person name="Gearin G."/>
            <person name="Gellesch M."/>
            <person name="Goldberg J."/>
            <person name="Griggs A."/>
            <person name="Gujja S."/>
            <person name="Heiman D."/>
            <person name="Howarth C."/>
            <person name="Larson L."/>
            <person name="Lui A."/>
            <person name="MacDonald P.J.P."/>
            <person name="Mehta T."/>
            <person name="Montmayeur A."/>
            <person name="Murphy C."/>
            <person name="Neiman D."/>
            <person name="Pearson M."/>
            <person name="Priest M."/>
            <person name="Roberts A."/>
            <person name="Saif S."/>
            <person name="Shea T."/>
            <person name="Shenoy N."/>
            <person name="Sisk P."/>
            <person name="Stolte C."/>
            <person name="Sykes S."/>
            <person name="Yandava C."/>
            <person name="Wortman J."/>
            <person name="Nusbaum C."/>
            <person name="Birren B."/>
        </authorList>
    </citation>
    <scope>NUCLEOTIDE SEQUENCE</scope>
    <source>
        <strain evidence="2">ATCC 64411</strain>
    </source>
</reference>
<evidence type="ECO:0000313" key="3">
    <source>
        <dbReference type="EnsemblFungi" id="MAPG_08737T0"/>
    </source>
</evidence>
<reference evidence="3" key="5">
    <citation type="submission" date="2015-06" db="UniProtKB">
        <authorList>
            <consortium name="EnsemblFungi"/>
        </authorList>
    </citation>
    <scope>IDENTIFICATION</scope>
    <source>
        <strain evidence="3">ATCC 64411</strain>
    </source>
</reference>
<proteinExistence type="predicted"/>
<dbReference type="OrthoDB" id="10426383at2759"/>
<sequence>MADNIFKAGDTISTELKIHGVLYEIQADVLYDDEPDRLYQHIFITPRRVLTKPASGTSQGTWEDWNTDEDVQTSFAVERKAVWRIPAPQQYGPERPPTGPTAKTKKDGPEGVQLAAALGPQKDEGKDATEATTGNDDSLPKEEENARQGKRASV</sequence>
<feature type="region of interest" description="Disordered" evidence="1">
    <location>
        <begin position="82"/>
        <end position="154"/>
    </location>
</feature>
<dbReference type="VEuPathDB" id="FungiDB:MAPG_08737"/>
<evidence type="ECO:0000256" key="1">
    <source>
        <dbReference type="SAM" id="MobiDB-lite"/>
    </source>
</evidence>
<protein>
    <submittedName>
        <fullName evidence="2 3">Uncharacterized protein</fullName>
    </submittedName>
</protein>
<gene>
    <name evidence="2" type="ORF">MAPG_08737</name>
</gene>
<name>A0A0C4E849_MAGP6</name>
<evidence type="ECO:0000313" key="4">
    <source>
        <dbReference type="Proteomes" id="UP000011715"/>
    </source>
</evidence>
<dbReference type="AlphaFoldDB" id="A0A0C4E849"/>
<keyword evidence="4" id="KW-1185">Reference proteome</keyword>
<reference evidence="3" key="4">
    <citation type="journal article" date="2015" name="G3 (Bethesda)">
        <title>Genome sequences of three phytopathogenic species of the Magnaporthaceae family of fungi.</title>
        <authorList>
            <person name="Okagaki L.H."/>
            <person name="Nunes C.C."/>
            <person name="Sailsbery J."/>
            <person name="Clay B."/>
            <person name="Brown D."/>
            <person name="John T."/>
            <person name="Oh Y."/>
            <person name="Young N."/>
            <person name="Fitzgerald M."/>
            <person name="Haas B.J."/>
            <person name="Zeng Q."/>
            <person name="Young S."/>
            <person name="Adiconis X."/>
            <person name="Fan L."/>
            <person name="Levin J.Z."/>
            <person name="Mitchell T.K."/>
            <person name="Okubara P.A."/>
            <person name="Farman M.L."/>
            <person name="Kohn L.M."/>
            <person name="Birren B."/>
            <person name="Ma L.-J."/>
            <person name="Dean R.A."/>
        </authorList>
    </citation>
    <scope>NUCLEOTIDE SEQUENCE</scope>
    <source>
        <strain evidence="3">ATCC 64411 / 73-15</strain>
    </source>
</reference>
<dbReference type="EMBL" id="ADBL01002123">
    <property type="status" value="NOT_ANNOTATED_CDS"/>
    <property type="molecule type" value="Genomic_DNA"/>
</dbReference>
<reference evidence="2" key="2">
    <citation type="submission" date="2010-05" db="EMBL/GenBank/DDBJ databases">
        <title>The Genome Sequence of Magnaporthe poae strain ATCC 64411.</title>
        <authorList>
            <consortium name="The Broad Institute Genome Sequencing Platform"/>
            <consortium name="Broad Institute Genome Sequencing Center for Infectious Disease"/>
            <person name="Ma L.-J."/>
            <person name="Dead R."/>
            <person name="Young S."/>
            <person name="Zeng Q."/>
            <person name="Koehrsen M."/>
            <person name="Alvarado L."/>
            <person name="Berlin A."/>
            <person name="Chapman S.B."/>
            <person name="Chen Z."/>
            <person name="Freedman E."/>
            <person name="Gellesch M."/>
            <person name="Goldberg J."/>
            <person name="Griggs A."/>
            <person name="Gujja S."/>
            <person name="Heilman E.R."/>
            <person name="Heiman D."/>
            <person name="Hepburn T."/>
            <person name="Howarth C."/>
            <person name="Jen D."/>
            <person name="Larson L."/>
            <person name="Mehta T."/>
            <person name="Neiman D."/>
            <person name="Pearson M."/>
            <person name="Roberts A."/>
            <person name="Saif S."/>
            <person name="Shea T."/>
            <person name="Shenoy N."/>
            <person name="Sisk P."/>
            <person name="Stolte C."/>
            <person name="Sykes S."/>
            <person name="Walk T."/>
            <person name="White J."/>
            <person name="Yandava C."/>
            <person name="Haas B."/>
            <person name="Nusbaum C."/>
            <person name="Birren B."/>
        </authorList>
    </citation>
    <scope>NUCLEOTIDE SEQUENCE</scope>
    <source>
        <strain evidence="2">ATCC 64411</strain>
    </source>
</reference>